<reference evidence="2 3" key="1">
    <citation type="submission" date="2019-10" db="EMBL/GenBank/DDBJ databases">
        <title>Georgenia wutianyii sp. nov. and Georgenia yuyongxinii sp. nov. isolated from plateau pika (Ochotona curzoniae) in the Qinghai-Tibet plateau of China.</title>
        <authorList>
            <person name="Tian Z."/>
        </authorList>
    </citation>
    <scope>NUCLEOTIDE SEQUENCE [LARGE SCALE GENOMIC DNA]</scope>
    <source>
        <strain evidence="2 3">JCM 19765</strain>
    </source>
</reference>
<evidence type="ECO:0000256" key="1">
    <source>
        <dbReference type="SAM" id="Phobius"/>
    </source>
</evidence>
<dbReference type="PANTHER" id="PTHR37422:SF13">
    <property type="entry name" value="LIPOPOLYSACCHARIDE BIOSYNTHESIS PROTEIN PA4999-RELATED"/>
    <property type="match status" value="1"/>
</dbReference>
<feature type="transmembrane region" description="Helical" evidence="1">
    <location>
        <begin position="327"/>
        <end position="354"/>
    </location>
</feature>
<dbReference type="OrthoDB" id="9806320at2"/>
<gene>
    <name evidence="2" type="ORF">GB881_11270</name>
</gene>
<evidence type="ECO:0000313" key="3">
    <source>
        <dbReference type="Proteomes" id="UP000437709"/>
    </source>
</evidence>
<comment type="caution">
    <text evidence="2">The sequence shown here is derived from an EMBL/GenBank/DDBJ whole genome shotgun (WGS) entry which is preliminary data.</text>
</comment>
<accession>A0A6N7EHS9</accession>
<feature type="transmembrane region" description="Helical" evidence="1">
    <location>
        <begin position="34"/>
        <end position="54"/>
    </location>
</feature>
<dbReference type="EMBL" id="WHPC01000042">
    <property type="protein sequence ID" value="MPV37610.1"/>
    <property type="molecule type" value="Genomic_DNA"/>
</dbReference>
<keyword evidence="1" id="KW-0472">Membrane</keyword>
<proteinExistence type="predicted"/>
<dbReference type="RefSeq" id="WP_152196440.1">
    <property type="nucleotide sequence ID" value="NZ_VUKD01000005.1"/>
</dbReference>
<feature type="transmembrane region" description="Helical" evidence="1">
    <location>
        <begin position="124"/>
        <end position="144"/>
    </location>
</feature>
<feature type="transmembrane region" description="Helical" evidence="1">
    <location>
        <begin position="218"/>
        <end position="235"/>
    </location>
</feature>
<sequence>MPLTLQTFSRGNGITLAVLPIFFVIMPRPDLGGAHYFTYGALGAISALLIAMRIRQPIGRGVWKVVALLFVYMVAIAISAVVNYERIEFASLLHALRPVLLALVLCAAYLEARRLRVEEVHRAFLLFAYVALAVSAINGMVQLFGGSLEPVYSGEKTRGLGELVRITGTLYNPNLFAWVVLQVSMIVLAFERRRVVKFAALAIGVVLVVLAGSRTVLVAFPFALALTTLLLDVRIGRSVTSRRLWKSVVLIGSSGLFFLAIIKLFGHRLPYLNQLLTIIETGDLTSVNSFAARVANWGGAIERLNARPLHWYFGFGPGSADVLDNDLLYAISNFGLLGAVASLVLFSAILVVLFRSPIASLRAVGVQYVVMSAGLGLLFETLNGWNFPILLMVLTGAALVHRQDQGVGGSRAHSDSEFQEVTDRNWTSSKWFMAVTAGRPARRREQKIPVA</sequence>
<keyword evidence="1" id="KW-1133">Transmembrane helix</keyword>
<feature type="transmembrane region" description="Helical" evidence="1">
    <location>
        <begin position="61"/>
        <end position="82"/>
    </location>
</feature>
<feature type="transmembrane region" description="Helical" evidence="1">
    <location>
        <begin position="247"/>
        <end position="266"/>
    </location>
</feature>
<dbReference type="Proteomes" id="UP000437709">
    <property type="component" value="Unassembled WGS sequence"/>
</dbReference>
<keyword evidence="3" id="KW-1185">Reference proteome</keyword>
<protein>
    <recommendedName>
        <fullName evidence="4">O-antigen ligase domain-containing protein</fullName>
    </recommendedName>
</protein>
<evidence type="ECO:0008006" key="4">
    <source>
        <dbReference type="Google" id="ProtNLM"/>
    </source>
</evidence>
<feature type="transmembrane region" description="Helical" evidence="1">
    <location>
        <begin position="170"/>
        <end position="190"/>
    </location>
</feature>
<name>A0A6N7EHS9_9MICO</name>
<dbReference type="PANTHER" id="PTHR37422">
    <property type="entry name" value="TEICHURONIC ACID BIOSYNTHESIS PROTEIN TUAE"/>
    <property type="match status" value="1"/>
</dbReference>
<feature type="transmembrane region" description="Helical" evidence="1">
    <location>
        <begin position="12"/>
        <end position="28"/>
    </location>
</feature>
<evidence type="ECO:0000313" key="2">
    <source>
        <dbReference type="EMBL" id="MPV37610.1"/>
    </source>
</evidence>
<organism evidence="2 3">
    <name type="scientific">Georgenia subflava</name>
    <dbReference type="NCBI Taxonomy" id="1622177"/>
    <lineage>
        <taxon>Bacteria</taxon>
        <taxon>Bacillati</taxon>
        <taxon>Actinomycetota</taxon>
        <taxon>Actinomycetes</taxon>
        <taxon>Micrococcales</taxon>
        <taxon>Bogoriellaceae</taxon>
        <taxon>Georgenia</taxon>
    </lineage>
</organism>
<dbReference type="AlphaFoldDB" id="A0A6N7EHS9"/>
<feature type="transmembrane region" description="Helical" evidence="1">
    <location>
        <begin position="361"/>
        <end position="379"/>
    </location>
</feature>
<feature type="transmembrane region" description="Helical" evidence="1">
    <location>
        <begin position="94"/>
        <end position="112"/>
    </location>
</feature>
<keyword evidence="1" id="KW-0812">Transmembrane</keyword>
<feature type="transmembrane region" description="Helical" evidence="1">
    <location>
        <begin position="195"/>
        <end position="212"/>
    </location>
</feature>
<dbReference type="InterPro" id="IPR051533">
    <property type="entry name" value="WaaL-like"/>
</dbReference>